<evidence type="ECO:0000313" key="6">
    <source>
        <dbReference type="Proteomes" id="UP000001977"/>
    </source>
</evidence>
<reference evidence="5 6" key="1">
    <citation type="journal article" date="2006" name="J. Bacteriol.">
        <title>Comparison of the genome sequence of the poultry pathogen Bordetella avium with those of B. bronchiseptica, B. pertussis, and B. parapertussis reveals extensive diversity in surface structures associated with host interaction.</title>
        <authorList>
            <person name="Sebaihia M."/>
            <person name="Preston A."/>
            <person name="Maskell D.J."/>
            <person name="Kuzmiak H."/>
            <person name="Connell T.D."/>
            <person name="King N.D."/>
            <person name="Orndorff P.E."/>
            <person name="Miyamoto D.M."/>
            <person name="Thomson N.R."/>
            <person name="Harris D."/>
            <person name="Goble A."/>
            <person name="Lord A."/>
            <person name="Murphy L."/>
            <person name="Quail M.A."/>
            <person name="Rutter S."/>
            <person name="Squares R."/>
            <person name="Squares S."/>
            <person name="Woodward J."/>
            <person name="Parkhill J."/>
            <person name="Temple L.M."/>
        </authorList>
    </citation>
    <scope>NUCLEOTIDE SEQUENCE [LARGE SCALE GENOMIC DNA]</scope>
    <source>
        <strain evidence="5 6">197N</strain>
    </source>
</reference>
<gene>
    <name evidence="5" type="primary">hpcH</name>
    <name evidence="5" type="synonym">hpaI</name>
    <name evidence="5" type="ordered locus">BAV2951</name>
</gene>
<dbReference type="InterPro" id="IPR050251">
    <property type="entry name" value="HpcH-HpaI_aldolase"/>
</dbReference>
<comment type="similarity">
    <text evidence="1">Belongs to the HpcH/HpaI aldolase family.</text>
</comment>
<evidence type="ECO:0000256" key="1">
    <source>
        <dbReference type="ARBA" id="ARBA00005568"/>
    </source>
</evidence>
<dbReference type="PANTHER" id="PTHR30502:SF0">
    <property type="entry name" value="PHOSPHOENOLPYRUVATE CARBOXYLASE FAMILY PROTEIN"/>
    <property type="match status" value="1"/>
</dbReference>
<organism evidence="5 6">
    <name type="scientific">Bordetella avium (strain 197N)</name>
    <dbReference type="NCBI Taxonomy" id="360910"/>
    <lineage>
        <taxon>Bacteria</taxon>
        <taxon>Pseudomonadati</taxon>
        <taxon>Pseudomonadota</taxon>
        <taxon>Betaproteobacteria</taxon>
        <taxon>Burkholderiales</taxon>
        <taxon>Alcaligenaceae</taxon>
        <taxon>Bordetella</taxon>
    </lineage>
</organism>
<dbReference type="InterPro" id="IPR040442">
    <property type="entry name" value="Pyrv_kinase-like_dom_sf"/>
</dbReference>
<dbReference type="GO" id="GO:0005737">
    <property type="term" value="C:cytoplasm"/>
    <property type="evidence" value="ECO:0007669"/>
    <property type="project" value="UniProtKB-ARBA"/>
</dbReference>
<dbReference type="EC" id="4.1.2.-" evidence="5"/>
<dbReference type="GO" id="GO:0016832">
    <property type="term" value="F:aldehyde-lyase activity"/>
    <property type="evidence" value="ECO:0007669"/>
    <property type="project" value="TreeGrafter"/>
</dbReference>
<accession>Q2KV32</accession>
<name>Q2KV32_BORA1</name>
<proteinExistence type="inferred from homology"/>
<evidence type="ECO:0000313" key="5">
    <source>
        <dbReference type="EMBL" id="CAJ50561.1"/>
    </source>
</evidence>
<keyword evidence="2" id="KW-0479">Metal-binding</keyword>
<dbReference type="AlphaFoldDB" id="Q2KV32"/>
<dbReference type="EMBL" id="AM167904">
    <property type="protein sequence ID" value="CAJ50561.1"/>
    <property type="molecule type" value="Genomic_DNA"/>
</dbReference>
<sequence>VAIINVAITTEEGMTGNHFKDALARSELQLGFWANIPSPYVTELLAGCGYHWILIDNEHGPGDLGTTMHQLQAIDAAVPGGGVRSHAVVRPPWNDPVLIKRYLDVGARSLLLPYIQDAEEARAAVQATRYPPAGIRGVGGSTRASNFGRTAGYTQSANTGVCVLLQVETQRGLDNLDEILAVEGVDGVFIGPADLSADMGYPGDLSHPAVREAIQHAIVRIKAAGVAPGILTTDLAFAKACIAWGALFVAVGIDVLALRSGAESALSQLSSTALAPGACA</sequence>
<feature type="non-terminal residue" evidence="5">
    <location>
        <position position="1"/>
    </location>
</feature>
<evidence type="ECO:0000259" key="4">
    <source>
        <dbReference type="Pfam" id="PF03328"/>
    </source>
</evidence>
<keyword evidence="6" id="KW-1185">Reference proteome</keyword>
<dbReference type="eggNOG" id="COG3836">
    <property type="taxonomic scope" value="Bacteria"/>
</dbReference>
<dbReference type="KEGG" id="bav:BAV2951"/>
<evidence type="ECO:0000256" key="2">
    <source>
        <dbReference type="ARBA" id="ARBA00022723"/>
    </source>
</evidence>
<dbReference type="STRING" id="360910.BAV2951"/>
<protein>
    <submittedName>
        <fullName evidence="5">2,4-dihydroxyhept-2-ene-1,7-dioic acid aldolase</fullName>
        <ecNumber evidence="5">4.1.2.-</ecNumber>
    </submittedName>
</protein>
<dbReference type="Proteomes" id="UP000001977">
    <property type="component" value="Chromosome"/>
</dbReference>
<evidence type="ECO:0000256" key="3">
    <source>
        <dbReference type="ARBA" id="ARBA00023239"/>
    </source>
</evidence>
<dbReference type="Gene3D" id="3.20.20.60">
    <property type="entry name" value="Phosphoenolpyruvate-binding domains"/>
    <property type="match status" value="1"/>
</dbReference>
<dbReference type="InterPro" id="IPR015813">
    <property type="entry name" value="Pyrv/PenolPyrv_kinase-like_dom"/>
</dbReference>
<dbReference type="Pfam" id="PF03328">
    <property type="entry name" value="HpcH_HpaI"/>
    <property type="match status" value="1"/>
</dbReference>
<dbReference type="FunFam" id="3.20.20.60:FF:000004">
    <property type="entry name" value="5-keto-4-deoxy-D-glucarate aldolase"/>
    <property type="match status" value="1"/>
</dbReference>
<dbReference type="SUPFAM" id="SSF51621">
    <property type="entry name" value="Phosphoenolpyruvate/pyruvate domain"/>
    <property type="match status" value="1"/>
</dbReference>
<dbReference type="HOGENOM" id="CLU_059964_1_0_4"/>
<dbReference type="PANTHER" id="PTHR30502">
    <property type="entry name" value="2-KETO-3-DEOXY-L-RHAMNONATE ALDOLASE"/>
    <property type="match status" value="1"/>
</dbReference>
<feature type="domain" description="HpcH/HpaI aldolase/citrate lyase" evidence="4">
    <location>
        <begin position="29"/>
        <end position="257"/>
    </location>
</feature>
<dbReference type="GO" id="GO:0046872">
    <property type="term" value="F:metal ion binding"/>
    <property type="evidence" value="ECO:0007669"/>
    <property type="project" value="UniProtKB-KW"/>
</dbReference>
<keyword evidence="3 5" id="KW-0456">Lyase</keyword>
<dbReference type="InterPro" id="IPR005000">
    <property type="entry name" value="Aldolase/citrate-lyase_domain"/>
</dbReference>